<dbReference type="AlphaFoldDB" id="A0AAW3RC40"/>
<dbReference type="Proteomes" id="UP000076872">
    <property type="component" value="Unassembled WGS sequence"/>
</dbReference>
<dbReference type="EMBL" id="LUXO01000033">
    <property type="protein sequence ID" value="KZV01736.1"/>
    <property type="molecule type" value="Genomic_DNA"/>
</dbReference>
<protein>
    <submittedName>
        <fullName evidence="1">Uncharacterized protein</fullName>
    </submittedName>
</protein>
<organism evidence="1 2">
    <name type="scientific">Lactiplantibacillus plantarum</name>
    <name type="common">Lactobacillus plantarum</name>
    <dbReference type="NCBI Taxonomy" id="1590"/>
    <lineage>
        <taxon>Bacteria</taxon>
        <taxon>Bacillati</taxon>
        <taxon>Bacillota</taxon>
        <taxon>Bacilli</taxon>
        <taxon>Lactobacillales</taxon>
        <taxon>Lactobacillaceae</taxon>
        <taxon>Lactiplantibacillus</taxon>
    </lineage>
</organism>
<name>A0AAW3RC40_LACPN</name>
<reference evidence="1 2" key="1">
    <citation type="submission" date="2016-03" db="EMBL/GenBank/DDBJ databases">
        <title>Comparative genomics of 54 Lactobacillus plantarum strains reveals genomic uncoupling from niche constraints.</title>
        <authorList>
            <person name="Martino M.E."/>
        </authorList>
    </citation>
    <scope>NUCLEOTIDE SEQUENCE [LARGE SCALE GENOMIC DNA]</scope>
    <source>
        <strain evidence="1 2">NAB2</strain>
    </source>
</reference>
<proteinExistence type="predicted"/>
<evidence type="ECO:0000313" key="2">
    <source>
        <dbReference type="Proteomes" id="UP000076872"/>
    </source>
</evidence>
<sequence length="53" mass="5869">MATKSFETEFSFNQKNAGALANALNSSKKVDIRMSKPVINYDSSNNDSLKKKV</sequence>
<comment type="caution">
    <text evidence="1">The sequence shown here is derived from an EMBL/GenBank/DDBJ whole genome shotgun (WGS) entry which is preliminary data.</text>
</comment>
<gene>
    <name evidence="1" type="ORF">NAB2_2356</name>
</gene>
<evidence type="ECO:0000313" key="1">
    <source>
        <dbReference type="EMBL" id="KZV01736.1"/>
    </source>
</evidence>
<accession>A0AAW3RC40</accession>